<proteinExistence type="predicted"/>
<dbReference type="EMBL" id="CP053085">
    <property type="protein sequence ID" value="QJR36010.1"/>
    <property type="molecule type" value="Genomic_DNA"/>
</dbReference>
<sequence>MTDERPPADASLRGALRSLRALFGDGALLSAGSGPPLERIALRSDPPSVAPCVPLEGPGARLVAVPAAPLVAGFLDGVQRSRVVGYVAGSPLIYASVAAAVRERVARRLETWREPSVRRALFVSRGRLGETAWNQLRESGVPVVDITADMTDDAIPVHPFALRARALDLVALEREGLERRLAAEWCRSESRWLWIDGGISGNLAVDERATAFGVVKSHTTLYGTAEQVASVLALEEAARSPAFLVGHRPRRAVASWYLRLRTAAGGDPLHGLVRVEVSPPADMLDPEQITDEARARLTAHCDRISAGILAERAPLSLPDPRWDTLTYGIHACEMYLDALVGH</sequence>
<keyword evidence="2" id="KW-1185">Reference proteome</keyword>
<dbReference type="RefSeq" id="WP_171225441.1">
    <property type="nucleotide sequence ID" value="NZ_CP053085.1"/>
</dbReference>
<dbReference type="Proteomes" id="UP000500938">
    <property type="component" value="Chromosome"/>
</dbReference>
<name>A0A6M4IMV8_9BACT</name>
<dbReference type="AlphaFoldDB" id="A0A6M4IMV8"/>
<organism evidence="1 2">
    <name type="scientific">Gemmatimonas groenlandica</name>
    <dbReference type="NCBI Taxonomy" id="2732249"/>
    <lineage>
        <taxon>Bacteria</taxon>
        <taxon>Pseudomonadati</taxon>
        <taxon>Gemmatimonadota</taxon>
        <taxon>Gemmatimonadia</taxon>
        <taxon>Gemmatimonadales</taxon>
        <taxon>Gemmatimonadaceae</taxon>
        <taxon>Gemmatimonas</taxon>
    </lineage>
</organism>
<dbReference type="SUPFAM" id="SSF53098">
    <property type="entry name" value="Ribonuclease H-like"/>
    <property type="match status" value="1"/>
</dbReference>
<evidence type="ECO:0000313" key="2">
    <source>
        <dbReference type="Proteomes" id="UP000500938"/>
    </source>
</evidence>
<evidence type="ECO:0000313" key="1">
    <source>
        <dbReference type="EMBL" id="QJR36010.1"/>
    </source>
</evidence>
<protein>
    <submittedName>
        <fullName evidence="1">Uncharacterized protein</fullName>
    </submittedName>
</protein>
<reference evidence="1 2" key="1">
    <citation type="submission" date="2020-05" db="EMBL/GenBank/DDBJ databases">
        <title>Complete genome sequence of Gemmatimonas greenlandica TET16.</title>
        <authorList>
            <person name="Zeng Y."/>
        </authorList>
    </citation>
    <scope>NUCLEOTIDE SEQUENCE [LARGE SCALE GENOMIC DNA]</scope>
    <source>
        <strain evidence="1 2">TET16</strain>
    </source>
</reference>
<dbReference type="KEGG" id="ggr:HKW67_11075"/>
<dbReference type="InterPro" id="IPR012337">
    <property type="entry name" value="RNaseH-like_sf"/>
</dbReference>
<accession>A0A6M4IMV8</accession>
<gene>
    <name evidence="1" type="ORF">HKW67_11075</name>
</gene>